<keyword evidence="2" id="KW-1185">Reference proteome</keyword>
<accession>A0A2I0X5B8</accession>
<name>A0A2I0X5B8_9ASPA</name>
<dbReference type="AlphaFoldDB" id="A0A2I0X5B8"/>
<gene>
    <name evidence="1" type="ORF">MA16_Dca007777</name>
</gene>
<reference evidence="1 2" key="2">
    <citation type="journal article" date="2017" name="Nature">
        <title>The Apostasia genome and the evolution of orchids.</title>
        <authorList>
            <person name="Zhang G.Q."/>
            <person name="Liu K.W."/>
            <person name="Li Z."/>
            <person name="Lohaus R."/>
            <person name="Hsiao Y.Y."/>
            <person name="Niu S.C."/>
            <person name="Wang J.Y."/>
            <person name="Lin Y.C."/>
            <person name="Xu Q."/>
            <person name="Chen L.J."/>
            <person name="Yoshida K."/>
            <person name="Fujiwara S."/>
            <person name="Wang Z.W."/>
            <person name="Zhang Y.Q."/>
            <person name="Mitsuda N."/>
            <person name="Wang M."/>
            <person name="Liu G.H."/>
            <person name="Pecoraro L."/>
            <person name="Huang H.X."/>
            <person name="Xiao X.J."/>
            <person name="Lin M."/>
            <person name="Wu X.Y."/>
            <person name="Wu W.L."/>
            <person name="Chen Y.Y."/>
            <person name="Chang S.B."/>
            <person name="Sakamoto S."/>
            <person name="Ohme-Takagi M."/>
            <person name="Yagi M."/>
            <person name="Zeng S.J."/>
            <person name="Shen C.Y."/>
            <person name="Yeh C.M."/>
            <person name="Luo Y.B."/>
            <person name="Tsai W.C."/>
            <person name="Van de Peer Y."/>
            <person name="Liu Z.J."/>
        </authorList>
    </citation>
    <scope>NUCLEOTIDE SEQUENCE [LARGE SCALE GENOMIC DNA]</scope>
    <source>
        <tissue evidence="1">The whole plant</tissue>
    </source>
</reference>
<evidence type="ECO:0000313" key="2">
    <source>
        <dbReference type="Proteomes" id="UP000233837"/>
    </source>
</evidence>
<protein>
    <submittedName>
        <fullName evidence="1">Uncharacterized protein</fullName>
    </submittedName>
</protein>
<reference evidence="1 2" key="1">
    <citation type="journal article" date="2016" name="Sci. Rep.">
        <title>The Dendrobium catenatum Lindl. genome sequence provides insights into polysaccharide synthase, floral development and adaptive evolution.</title>
        <authorList>
            <person name="Zhang G.Q."/>
            <person name="Xu Q."/>
            <person name="Bian C."/>
            <person name="Tsai W.C."/>
            <person name="Yeh C.M."/>
            <person name="Liu K.W."/>
            <person name="Yoshida K."/>
            <person name="Zhang L.S."/>
            <person name="Chang S.B."/>
            <person name="Chen F."/>
            <person name="Shi Y."/>
            <person name="Su Y.Y."/>
            <person name="Zhang Y.Q."/>
            <person name="Chen L.J."/>
            <person name="Yin Y."/>
            <person name="Lin M."/>
            <person name="Huang H."/>
            <person name="Deng H."/>
            <person name="Wang Z.W."/>
            <person name="Zhu S.L."/>
            <person name="Zhao X."/>
            <person name="Deng C."/>
            <person name="Niu S.C."/>
            <person name="Huang J."/>
            <person name="Wang M."/>
            <person name="Liu G.H."/>
            <person name="Yang H.J."/>
            <person name="Xiao X.J."/>
            <person name="Hsiao Y.Y."/>
            <person name="Wu W.L."/>
            <person name="Chen Y.Y."/>
            <person name="Mitsuda N."/>
            <person name="Ohme-Takagi M."/>
            <person name="Luo Y.B."/>
            <person name="Van de Peer Y."/>
            <person name="Liu Z.J."/>
        </authorList>
    </citation>
    <scope>NUCLEOTIDE SEQUENCE [LARGE SCALE GENOMIC DNA]</scope>
    <source>
        <tissue evidence="1">The whole plant</tissue>
    </source>
</reference>
<dbReference type="Proteomes" id="UP000233837">
    <property type="component" value="Unassembled WGS sequence"/>
</dbReference>
<organism evidence="1 2">
    <name type="scientific">Dendrobium catenatum</name>
    <dbReference type="NCBI Taxonomy" id="906689"/>
    <lineage>
        <taxon>Eukaryota</taxon>
        <taxon>Viridiplantae</taxon>
        <taxon>Streptophyta</taxon>
        <taxon>Embryophyta</taxon>
        <taxon>Tracheophyta</taxon>
        <taxon>Spermatophyta</taxon>
        <taxon>Magnoliopsida</taxon>
        <taxon>Liliopsida</taxon>
        <taxon>Asparagales</taxon>
        <taxon>Orchidaceae</taxon>
        <taxon>Epidendroideae</taxon>
        <taxon>Malaxideae</taxon>
        <taxon>Dendrobiinae</taxon>
        <taxon>Dendrobium</taxon>
    </lineage>
</organism>
<evidence type="ECO:0000313" key="1">
    <source>
        <dbReference type="EMBL" id="PKU83119.1"/>
    </source>
</evidence>
<sequence>MILDRPGAISSWRKSVSKGFYRPRKINYRPEISSWTIGFCSYRPGRCGDRPGRSGSSMGAGMEIDRDCQTNPFTMDAWGVTSIVGAFFTIV</sequence>
<proteinExistence type="predicted"/>
<dbReference type="EMBL" id="KZ502136">
    <property type="protein sequence ID" value="PKU83119.1"/>
    <property type="molecule type" value="Genomic_DNA"/>
</dbReference>